<reference evidence="2" key="1">
    <citation type="submission" date="2018-11" db="EMBL/GenBank/DDBJ databases">
        <authorList>
            <consortium name="Pathogen Informatics"/>
        </authorList>
    </citation>
    <scope>NUCLEOTIDE SEQUENCE</scope>
</reference>
<dbReference type="Proteomes" id="UP000784294">
    <property type="component" value="Unassembled WGS sequence"/>
</dbReference>
<sequence length="215" mass="22328">MSLRTVLQNTVTSSSCSSSSSVSSSSPSSSSSVDASLSSSFLLPLSWPPTLPPASTANVSTSGTAVSSSSLCFSSSNLVSNSVSTTPASTSTTICVSSTSTSSSSSPACSDPIALMSGGEPGLELSQPSHSSLLSDQSGVLHLVKPSLGEEEGREAEGENEHYLLQHVLSEAENKRPKCPLCGVQVDASRYFIHLKVGFFIVDRRKNWVSMNPMS</sequence>
<evidence type="ECO:0000313" key="3">
    <source>
        <dbReference type="Proteomes" id="UP000784294"/>
    </source>
</evidence>
<dbReference type="AlphaFoldDB" id="A0A3S5BW28"/>
<dbReference type="PROSITE" id="PS51257">
    <property type="entry name" value="PROKAR_LIPOPROTEIN"/>
    <property type="match status" value="1"/>
</dbReference>
<organism evidence="2 3">
    <name type="scientific">Protopolystoma xenopodis</name>
    <dbReference type="NCBI Taxonomy" id="117903"/>
    <lineage>
        <taxon>Eukaryota</taxon>
        <taxon>Metazoa</taxon>
        <taxon>Spiralia</taxon>
        <taxon>Lophotrochozoa</taxon>
        <taxon>Platyhelminthes</taxon>
        <taxon>Monogenea</taxon>
        <taxon>Polyopisthocotylea</taxon>
        <taxon>Polystomatidea</taxon>
        <taxon>Polystomatidae</taxon>
        <taxon>Protopolystoma</taxon>
    </lineage>
</organism>
<feature type="region of interest" description="Disordered" evidence="1">
    <location>
        <begin position="1"/>
        <end position="30"/>
    </location>
</feature>
<feature type="compositionally biased region" description="Polar residues" evidence="1">
    <location>
        <begin position="1"/>
        <end position="12"/>
    </location>
</feature>
<evidence type="ECO:0000256" key="1">
    <source>
        <dbReference type="SAM" id="MobiDB-lite"/>
    </source>
</evidence>
<proteinExistence type="predicted"/>
<evidence type="ECO:0000313" key="2">
    <source>
        <dbReference type="EMBL" id="VEL42760.1"/>
    </source>
</evidence>
<protein>
    <submittedName>
        <fullName evidence="2">Uncharacterized protein</fullName>
    </submittedName>
</protein>
<name>A0A3S5BW28_9PLAT</name>
<accession>A0A3S5BW28</accession>
<feature type="compositionally biased region" description="Low complexity" evidence="1">
    <location>
        <begin position="13"/>
        <end position="30"/>
    </location>
</feature>
<comment type="caution">
    <text evidence="2">The sequence shown here is derived from an EMBL/GenBank/DDBJ whole genome shotgun (WGS) entry which is preliminary data.</text>
</comment>
<dbReference type="EMBL" id="CAAALY010276424">
    <property type="protein sequence ID" value="VEL42760.1"/>
    <property type="molecule type" value="Genomic_DNA"/>
</dbReference>
<gene>
    <name evidence="2" type="ORF">PXEA_LOCUS36200</name>
</gene>
<keyword evidence="3" id="KW-1185">Reference proteome</keyword>